<organism evidence="1">
    <name type="scientific">Xanthomonas arboricola</name>
    <dbReference type="NCBI Taxonomy" id="56448"/>
    <lineage>
        <taxon>Bacteria</taxon>
        <taxon>Pseudomonadati</taxon>
        <taxon>Pseudomonadota</taxon>
        <taxon>Gammaproteobacteria</taxon>
        <taxon>Lysobacterales</taxon>
        <taxon>Lysobacteraceae</taxon>
        <taxon>Xanthomonas</taxon>
    </lineage>
</organism>
<dbReference type="AlphaFoldDB" id="A0AB73GZL2"/>
<comment type="caution">
    <text evidence="1">The sequence shown here is derived from an EMBL/GenBank/DDBJ whole genome shotgun (WGS) entry which is preliminary data.</text>
</comment>
<evidence type="ECO:0000313" key="1">
    <source>
        <dbReference type="EMBL" id="MBB5671356.1"/>
    </source>
</evidence>
<dbReference type="RefSeq" id="WP_184577927.1">
    <property type="nucleotide sequence ID" value="NZ_JACIIQ010000011.1"/>
</dbReference>
<protein>
    <submittedName>
        <fullName evidence="1">Outer membrane usher protein FimD/PapC</fullName>
    </submittedName>
</protein>
<dbReference type="EMBL" id="JACIIQ010000011">
    <property type="protein sequence ID" value="MBB5671356.1"/>
    <property type="molecule type" value="Genomic_DNA"/>
</dbReference>
<sequence>MSLKDKDLPVGVEIGETEKKSVAARQGGVRVTFPVLTQNARAFTLTGSAIEPGIMASTSSDQEMVGCDGALYLEHPEPGMAVDVAGVCRAVLPSPLPGVDEVGSIQCGKLRSQAGR</sequence>
<name>A0AB73GZL2_9XANT</name>
<dbReference type="Proteomes" id="UP000528595">
    <property type="component" value="Unassembled WGS sequence"/>
</dbReference>
<accession>A0AB73GZL2</accession>
<gene>
    <name evidence="1" type="ORF">FHR65_002926</name>
</gene>
<reference evidence="1" key="1">
    <citation type="submission" date="2020-08" db="EMBL/GenBank/DDBJ databases">
        <title>Studying the diversity of plant-associated saprophytic bacteria and their role in host health and plant-pathogen interactions.</title>
        <authorList>
            <person name="Potnis N."/>
        </authorList>
    </citation>
    <scope>NUCLEOTIDE SEQUENCE</scope>
    <source>
        <strain evidence="1">F21</strain>
    </source>
</reference>
<proteinExistence type="predicted"/>